<feature type="compositionally biased region" description="Basic residues" evidence="1">
    <location>
        <begin position="216"/>
        <end position="226"/>
    </location>
</feature>
<dbReference type="PANTHER" id="PTHR33327:SF3">
    <property type="entry name" value="RNA-DIRECTED DNA POLYMERASE"/>
    <property type="match status" value="1"/>
</dbReference>
<dbReference type="PANTHER" id="PTHR33327">
    <property type="entry name" value="ENDONUCLEASE"/>
    <property type="match status" value="1"/>
</dbReference>
<sequence length="284" mass="32863">MADDDEQMKDEKLEEDEMGTIRIKLPPFWHEKPEIWFYQVETQFRIEKVRSENRKFDYLIAHLEPRYLEDLWDIIESEDIKDRYSAAKNRLLGIFKESEDSRLKKLLTGLELGDLKPSQLLRHMQSLAGDGIADKVLKSLWMDKLPSFITSILVISEENLEKLAAMADRILDSNPRRHELSAVSAGSSASSSNSANSALVARVAALEAQIQSLMIRKSRSPKRGRSLSRDRSRGSRNRSRSRYNPNGKYCYYHFMYGRKCEPGKCSQPCSWIVQDSENQKQQRN</sequence>
<evidence type="ECO:0000313" key="3">
    <source>
        <dbReference type="EMBL" id="BES97044.1"/>
    </source>
</evidence>
<reference evidence="3 4" key="1">
    <citation type="submission" date="2023-09" db="EMBL/GenBank/DDBJ databases">
        <title>Nesidiocoris tenuis whole genome shotgun sequence.</title>
        <authorList>
            <person name="Shibata T."/>
            <person name="Shimoda M."/>
            <person name="Kobayashi T."/>
            <person name="Uehara T."/>
        </authorList>
    </citation>
    <scope>NUCLEOTIDE SEQUENCE [LARGE SCALE GENOMIC DNA]</scope>
    <source>
        <strain evidence="3 4">Japan</strain>
    </source>
</reference>
<name>A0ABN7AXY0_9HEMI</name>
<dbReference type="EMBL" id="AP028915">
    <property type="protein sequence ID" value="BES97044.1"/>
    <property type="molecule type" value="Genomic_DNA"/>
</dbReference>
<gene>
    <name evidence="3" type="ORF">NTJ_09858</name>
</gene>
<feature type="region of interest" description="Disordered" evidence="1">
    <location>
        <begin position="215"/>
        <end position="242"/>
    </location>
</feature>
<evidence type="ECO:0000256" key="1">
    <source>
        <dbReference type="SAM" id="MobiDB-lite"/>
    </source>
</evidence>
<proteinExistence type="predicted"/>
<dbReference type="Pfam" id="PF23055">
    <property type="entry name" value="DUF7041"/>
    <property type="match status" value="1"/>
</dbReference>
<organism evidence="3 4">
    <name type="scientific">Nesidiocoris tenuis</name>
    <dbReference type="NCBI Taxonomy" id="355587"/>
    <lineage>
        <taxon>Eukaryota</taxon>
        <taxon>Metazoa</taxon>
        <taxon>Ecdysozoa</taxon>
        <taxon>Arthropoda</taxon>
        <taxon>Hexapoda</taxon>
        <taxon>Insecta</taxon>
        <taxon>Pterygota</taxon>
        <taxon>Neoptera</taxon>
        <taxon>Paraneoptera</taxon>
        <taxon>Hemiptera</taxon>
        <taxon>Heteroptera</taxon>
        <taxon>Panheteroptera</taxon>
        <taxon>Cimicomorpha</taxon>
        <taxon>Miridae</taxon>
        <taxon>Dicyphina</taxon>
        <taxon>Nesidiocoris</taxon>
    </lineage>
</organism>
<accession>A0ABN7AXY0</accession>
<dbReference type="Proteomes" id="UP001307889">
    <property type="component" value="Chromosome 7"/>
</dbReference>
<keyword evidence="4" id="KW-1185">Reference proteome</keyword>
<protein>
    <recommendedName>
        <fullName evidence="2">DUF7041 domain-containing protein</fullName>
    </recommendedName>
</protein>
<feature type="domain" description="DUF7041" evidence="2">
    <location>
        <begin position="25"/>
        <end position="108"/>
    </location>
</feature>
<evidence type="ECO:0000313" key="4">
    <source>
        <dbReference type="Proteomes" id="UP001307889"/>
    </source>
</evidence>
<evidence type="ECO:0000259" key="2">
    <source>
        <dbReference type="Pfam" id="PF23055"/>
    </source>
</evidence>
<dbReference type="InterPro" id="IPR055469">
    <property type="entry name" value="DUF7041"/>
</dbReference>